<dbReference type="SUPFAM" id="SSF56281">
    <property type="entry name" value="Metallo-hydrolase/oxidoreductase"/>
    <property type="match status" value="1"/>
</dbReference>
<dbReference type="InterPro" id="IPR050855">
    <property type="entry name" value="NDM-1-like"/>
</dbReference>
<dbReference type="InterPro" id="IPR001279">
    <property type="entry name" value="Metallo-B-lactamas"/>
</dbReference>
<comment type="caution">
    <text evidence="2">The sequence shown here is derived from an EMBL/GenBank/DDBJ whole genome shotgun (WGS) entry which is preliminary data.</text>
</comment>
<dbReference type="PANTHER" id="PTHR42951">
    <property type="entry name" value="METALLO-BETA-LACTAMASE DOMAIN-CONTAINING"/>
    <property type="match status" value="1"/>
</dbReference>
<dbReference type="Pfam" id="PF00753">
    <property type="entry name" value="Lactamase_B"/>
    <property type="match status" value="1"/>
</dbReference>
<dbReference type="InterPro" id="IPR036866">
    <property type="entry name" value="RibonucZ/Hydroxyglut_hydro"/>
</dbReference>
<reference evidence="2" key="2">
    <citation type="submission" date="2023-12" db="EMBL/GenBank/DDBJ databases">
        <authorList>
            <person name="Sun Q."/>
            <person name="Inoue M."/>
        </authorList>
    </citation>
    <scope>NUCLEOTIDE SEQUENCE</scope>
    <source>
        <strain evidence="2">JCM 12289</strain>
    </source>
</reference>
<dbReference type="AlphaFoldDB" id="A0AAV3SJX2"/>
<reference evidence="2" key="1">
    <citation type="journal article" date="2014" name="Int. J. Syst. Evol. Microbiol.">
        <title>Complete genome sequence of Corynebacterium casei LMG S-19264T (=DSM 44701T), isolated from a smear-ripened cheese.</title>
        <authorList>
            <consortium name="US DOE Joint Genome Institute (JGI-PGF)"/>
            <person name="Walter F."/>
            <person name="Albersmeier A."/>
            <person name="Kalinowski J."/>
            <person name="Ruckert C."/>
        </authorList>
    </citation>
    <scope>NUCLEOTIDE SEQUENCE</scope>
    <source>
        <strain evidence="2">JCM 12289</strain>
    </source>
</reference>
<protein>
    <recommendedName>
        <fullName evidence="1">Metallo-beta-lactamase domain-containing protein</fullName>
    </recommendedName>
</protein>
<organism evidence="2 3">
    <name type="scientific">Halococcus dombrowskii</name>
    <dbReference type="NCBI Taxonomy" id="179637"/>
    <lineage>
        <taxon>Archaea</taxon>
        <taxon>Methanobacteriati</taxon>
        <taxon>Methanobacteriota</taxon>
        <taxon>Stenosarchaea group</taxon>
        <taxon>Halobacteria</taxon>
        <taxon>Halobacteriales</taxon>
        <taxon>Halococcaceae</taxon>
        <taxon>Halococcus</taxon>
    </lineage>
</organism>
<sequence length="381" mass="41583">MLRDRGGERAGGFTVDLLADVDLHACVSHPHGFKLLRRIRDCRTAQPGVTFIRATGLSGTMAQRERATAVHRIEFAVDWPPGHVASYLVDCERPTLVDAGMPGDDSERQLREALAAIDYELAEIDQLVLTHPHIDHIGQTNAVIAAADPTVYAPVGVRERFARNSDDLATVVAENATCAGLTGDDHERAIEMAVESLERNRDLLPPDAVDVWVEDGGSYDVGGVPVDVLHTPGHQADHCCFTVELDGERALLAGDMAIESFRPVTLHTGLDHGVEEAIGAFYGALDRLAALDPDRVYPGHGPVHTEFERTIERDRRSLDRLLDNTIESLDEPRTAADVVTRRTDDDDPTNLLPETVAVLTHLAAADRIEAELVDGVVQYSR</sequence>
<evidence type="ECO:0000259" key="1">
    <source>
        <dbReference type="SMART" id="SM00849"/>
    </source>
</evidence>
<accession>A0AAV3SJX2</accession>
<proteinExistence type="predicted"/>
<gene>
    <name evidence="2" type="ORF">GCM10008985_27950</name>
</gene>
<dbReference type="Gene3D" id="3.60.15.10">
    <property type="entry name" value="Ribonuclease Z/Hydroxyacylglutathione hydrolase-like"/>
    <property type="match status" value="1"/>
</dbReference>
<evidence type="ECO:0000313" key="3">
    <source>
        <dbReference type="Proteomes" id="UP001500962"/>
    </source>
</evidence>
<feature type="domain" description="Metallo-beta-lactamase" evidence="1">
    <location>
        <begin position="83"/>
        <end position="300"/>
    </location>
</feature>
<dbReference type="EMBL" id="BAAADN010000043">
    <property type="protein sequence ID" value="GAA0469298.1"/>
    <property type="molecule type" value="Genomic_DNA"/>
</dbReference>
<dbReference type="SMART" id="SM00849">
    <property type="entry name" value="Lactamase_B"/>
    <property type="match status" value="1"/>
</dbReference>
<name>A0AAV3SJX2_HALDO</name>
<evidence type="ECO:0000313" key="2">
    <source>
        <dbReference type="EMBL" id="GAA0469298.1"/>
    </source>
</evidence>
<dbReference type="Proteomes" id="UP001500962">
    <property type="component" value="Unassembled WGS sequence"/>
</dbReference>